<feature type="compositionally biased region" description="Basic and acidic residues" evidence="2">
    <location>
        <begin position="665"/>
        <end position="674"/>
    </location>
</feature>
<dbReference type="EMBL" id="MU839020">
    <property type="protein sequence ID" value="KAK1764434.1"/>
    <property type="molecule type" value="Genomic_DNA"/>
</dbReference>
<evidence type="ECO:0000256" key="1">
    <source>
        <dbReference type="SAM" id="Coils"/>
    </source>
</evidence>
<feature type="compositionally biased region" description="Basic residues" evidence="2">
    <location>
        <begin position="380"/>
        <end position="389"/>
    </location>
</feature>
<feature type="compositionally biased region" description="Acidic residues" evidence="2">
    <location>
        <begin position="122"/>
        <end position="139"/>
    </location>
</feature>
<organism evidence="3 4">
    <name type="scientific">Phialemonium atrogriseum</name>
    <dbReference type="NCBI Taxonomy" id="1093897"/>
    <lineage>
        <taxon>Eukaryota</taxon>
        <taxon>Fungi</taxon>
        <taxon>Dikarya</taxon>
        <taxon>Ascomycota</taxon>
        <taxon>Pezizomycotina</taxon>
        <taxon>Sordariomycetes</taxon>
        <taxon>Sordariomycetidae</taxon>
        <taxon>Cephalothecales</taxon>
        <taxon>Cephalothecaceae</taxon>
        <taxon>Phialemonium</taxon>
    </lineage>
</organism>
<dbReference type="RefSeq" id="XP_060280647.1">
    <property type="nucleotide sequence ID" value="XM_060430162.1"/>
</dbReference>
<keyword evidence="4" id="KW-1185">Reference proteome</keyword>
<feature type="compositionally biased region" description="Basic residues" evidence="2">
    <location>
        <begin position="624"/>
        <end position="635"/>
    </location>
</feature>
<feature type="region of interest" description="Disordered" evidence="2">
    <location>
        <begin position="114"/>
        <end position="189"/>
    </location>
</feature>
<feature type="compositionally biased region" description="Basic and acidic residues" evidence="2">
    <location>
        <begin position="636"/>
        <end position="651"/>
    </location>
</feature>
<dbReference type="AlphaFoldDB" id="A0AAJ0BWK2"/>
<dbReference type="Pfam" id="PF12511">
    <property type="entry name" value="DUF3716"/>
    <property type="match status" value="1"/>
</dbReference>
<feature type="compositionally biased region" description="Acidic residues" evidence="2">
    <location>
        <begin position="408"/>
        <end position="419"/>
    </location>
</feature>
<proteinExistence type="predicted"/>
<protein>
    <submittedName>
        <fullName evidence="3">Uncharacterized protein</fullName>
    </submittedName>
</protein>
<feature type="region of interest" description="Disordered" evidence="2">
    <location>
        <begin position="598"/>
        <end position="703"/>
    </location>
</feature>
<accession>A0AAJ0BWK2</accession>
<keyword evidence="1" id="KW-0175">Coiled coil</keyword>
<comment type="caution">
    <text evidence="3">The sequence shown here is derived from an EMBL/GenBank/DDBJ whole genome shotgun (WGS) entry which is preliminary data.</text>
</comment>
<reference evidence="3" key="1">
    <citation type="submission" date="2023-06" db="EMBL/GenBank/DDBJ databases">
        <title>Genome-scale phylogeny and comparative genomics of the fungal order Sordariales.</title>
        <authorList>
            <consortium name="Lawrence Berkeley National Laboratory"/>
            <person name="Hensen N."/>
            <person name="Bonometti L."/>
            <person name="Westerberg I."/>
            <person name="Brannstrom I.O."/>
            <person name="Guillou S."/>
            <person name="Cros-Aarteil S."/>
            <person name="Calhoun S."/>
            <person name="Haridas S."/>
            <person name="Kuo A."/>
            <person name="Mondo S."/>
            <person name="Pangilinan J."/>
            <person name="Riley R."/>
            <person name="Labutti K."/>
            <person name="Andreopoulos B."/>
            <person name="Lipzen A."/>
            <person name="Chen C."/>
            <person name="Yanf M."/>
            <person name="Daum C."/>
            <person name="Ng V."/>
            <person name="Clum A."/>
            <person name="Steindorff A."/>
            <person name="Ohm R."/>
            <person name="Martin F."/>
            <person name="Silar P."/>
            <person name="Natvig D."/>
            <person name="Lalanne C."/>
            <person name="Gautier V."/>
            <person name="Ament-Velasquez S.L."/>
            <person name="Kruys A."/>
            <person name="Hutchinson M.I."/>
            <person name="Powell A.J."/>
            <person name="Barry K."/>
            <person name="Miller A.N."/>
            <person name="Grigoriev I.V."/>
            <person name="Debuchy R."/>
            <person name="Gladieux P."/>
            <person name="Thoren M.H."/>
            <person name="Johannesson H."/>
        </authorList>
    </citation>
    <scope>NUCLEOTIDE SEQUENCE</scope>
    <source>
        <strain evidence="3">8032-3</strain>
    </source>
</reference>
<evidence type="ECO:0000313" key="3">
    <source>
        <dbReference type="EMBL" id="KAK1764434.1"/>
    </source>
</evidence>
<feature type="coiled-coil region" evidence="1">
    <location>
        <begin position="50"/>
        <end position="84"/>
    </location>
</feature>
<dbReference type="InterPro" id="IPR022190">
    <property type="entry name" value="DUF3716"/>
</dbReference>
<name>A0AAJ0BWK2_9PEZI</name>
<sequence length="904" mass="101376">MTSATEDGNSALWDAIEANYWQSIKVVRAREDRETDESMQAAADPIRIKLAKLYVERQELEERLKATKQVCQENEAFLNDLENEIVARQLDVAEQRAHDDEQKREWFRNYRQGDITLQDVEPGPEDTDIDIPEESEQADNDASSSVGNGLGESSRAGSDEGSTSQRPHTPKPSGLPDQTGAPYGDMTGVEVHDGAGEVIGELHRLNLDNIWVDTLLNRPIERPVRIRPGKKFTAKTLESIYEPSDAKGAKWLACHIQATGTVQGQPCRTCVKNVGIFSECIVLDDPNFPRCGNCEWNRQGCHGASFEPRSRHAAASDEGITPSQPPSAKSVEKMASSSSGNTAGGQNGAGELPALPKSSSRKSQHSVRNSEDEAETGAAKQHKQGKKKSLGQQTLETPQTPEAPDTPDTPEAEDEEEMPELAEITKETLDLRDDGVVFTDPPCMRNVPLVKISPSHAYWDPEWKPIEDEVQLQLNKWLEKHDQLAKTPTSSSASKFLANRQINRGRTMLQFLEEGELHPYQIIGKQWITRGFIVYDTLYRMVQVLQELTKFKIDMKPSQWLRQRLHEIYVEKGDSFDLAKTIHHMYHDPKVSHLRIKNGFGTIGRPSGFKMREKAKNSSTSKKGTPKKGTPKKGTPRKDPSKDTPGKEAGSRKRKEPHSTPKTTPQKDKADTEQAPRSSTRKTRQGSAEVPLSQHQASKPEPGKFILSARNQHKKQRVDQNPAGRSSLGGAASLQEDLEHSGYTSTDSFSGDHVMKLDWRVYQVKTRLTTTNPAVTQYWHWVDKAEEGGESNIFEHQVLKDVVSNEVSWGVYKEPYDFHLRQSELVNVSYAPSSQKVVIATKPVQGVEHRGDVLAHFKRERTKRRFLTFMRKKGVKLVRTDAQFVESTWDEMQSNVLPGYDSES</sequence>
<evidence type="ECO:0000256" key="2">
    <source>
        <dbReference type="SAM" id="MobiDB-lite"/>
    </source>
</evidence>
<dbReference type="GeneID" id="85313349"/>
<gene>
    <name evidence="3" type="ORF">QBC33DRAFT_561823</name>
</gene>
<dbReference type="Proteomes" id="UP001244011">
    <property type="component" value="Unassembled WGS sequence"/>
</dbReference>
<feature type="region of interest" description="Disordered" evidence="2">
    <location>
        <begin position="312"/>
        <end position="419"/>
    </location>
</feature>
<evidence type="ECO:0000313" key="4">
    <source>
        <dbReference type="Proteomes" id="UP001244011"/>
    </source>
</evidence>